<dbReference type="GO" id="GO:0003677">
    <property type="term" value="F:DNA binding"/>
    <property type="evidence" value="ECO:0007669"/>
    <property type="project" value="UniProtKB-KW"/>
</dbReference>
<dbReference type="InterPro" id="IPR050950">
    <property type="entry name" value="HTH-type_LysR_regulators"/>
</dbReference>
<dbReference type="SUPFAM" id="SSF53850">
    <property type="entry name" value="Periplasmic binding protein-like II"/>
    <property type="match status" value="1"/>
</dbReference>
<evidence type="ECO:0000313" key="6">
    <source>
        <dbReference type="EMBL" id="ALL69771.1"/>
    </source>
</evidence>
<sequence>MRYVNHVKLDASFVKPSSSGKHSMKLDEIEAFVAVVRSQSLNQAANALALTQPAVTRRIQNFEEALGVALLDRNTKPLKTTPMGRAVYEQCRAIVREVEALRHLVTDDAPLAGVLRLGVAQTVADVAMLKALHALREAHPELQARVSTGWGNPLLQKVEDGELDAAVVLLPANRALPEALVGEVLGPLKLAVVARKGSMKKRAHTLAECQAYGWVLNPDGCGFRAGLQHALAAQGYALKLNLETLGTELQLGLVADGVGLGLVPLPLLDASAYAAQLDVIQLSDFKPEIAVWMVRSRALGKMQSALTVLSESIGKSFKAARLTRAA</sequence>
<dbReference type="EMBL" id="CP012748">
    <property type="protein sequence ID" value="ALL69771.1"/>
    <property type="molecule type" value="Genomic_DNA"/>
</dbReference>
<dbReference type="SUPFAM" id="SSF46785">
    <property type="entry name" value="Winged helix' DNA-binding domain"/>
    <property type="match status" value="1"/>
</dbReference>
<gene>
    <name evidence="6" type="ORF">K788_0006154</name>
</gene>
<dbReference type="InterPro" id="IPR036388">
    <property type="entry name" value="WH-like_DNA-bd_sf"/>
</dbReference>
<evidence type="ECO:0000256" key="1">
    <source>
        <dbReference type="ARBA" id="ARBA00009437"/>
    </source>
</evidence>
<keyword evidence="4" id="KW-0804">Transcription</keyword>
<evidence type="ECO:0000313" key="7">
    <source>
        <dbReference type="Proteomes" id="UP000019146"/>
    </source>
</evidence>
<comment type="similarity">
    <text evidence="1">Belongs to the LysR transcriptional regulatory family.</text>
</comment>
<feature type="domain" description="HTH lysR-type" evidence="5">
    <location>
        <begin position="24"/>
        <end position="81"/>
    </location>
</feature>
<dbReference type="Gene3D" id="3.40.190.10">
    <property type="entry name" value="Periplasmic binding protein-like II"/>
    <property type="match status" value="2"/>
</dbReference>
<dbReference type="AlphaFoldDB" id="A0A0P0RLU6"/>
<evidence type="ECO:0000259" key="5">
    <source>
        <dbReference type="PROSITE" id="PS50931"/>
    </source>
</evidence>
<dbReference type="KEGG" id="bcai:K788_0006154"/>
<dbReference type="PANTHER" id="PTHR30419">
    <property type="entry name" value="HTH-TYPE TRANSCRIPTIONAL REGULATOR YBHD"/>
    <property type="match status" value="1"/>
</dbReference>
<dbReference type="Gene3D" id="1.10.10.10">
    <property type="entry name" value="Winged helix-like DNA-binding domain superfamily/Winged helix DNA-binding domain"/>
    <property type="match status" value="1"/>
</dbReference>
<dbReference type="PROSITE" id="PS50931">
    <property type="entry name" value="HTH_LYSR"/>
    <property type="match status" value="1"/>
</dbReference>
<keyword evidence="2" id="KW-0805">Transcription regulation</keyword>
<evidence type="ECO:0000256" key="4">
    <source>
        <dbReference type="ARBA" id="ARBA00023163"/>
    </source>
</evidence>
<dbReference type="GO" id="GO:0005829">
    <property type="term" value="C:cytosol"/>
    <property type="evidence" value="ECO:0007669"/>
    <property type="project" value="TreeGrafter"/>
</dbReference>
<geneLocation type="plasmid" evidence="7"/>
<dbReference type="InterPro" id="IPR036390">
    <property type="entry name" value="WH_DNA-bd_sf"/>
</dbReference>
<dbReference type="GO" id="GO:0003700">
    <property type="term" value="F:DNA-binding transcription factor activity"/>
    <property type="evidence" value="ECO:0007669"/>
    <property type="project" value="InterPro"/>
</dbReference>
<name>A0A0P0RLU6_9BURK</name>
<organism evidence="6 7">
    <name type="scientific">Paraburkholderia caribensis MBA4</name>
    <dbReference type="NCBI Taxonomy" id="1323664"/>
    <lineage>
        <taxon>Bacteria</taxon>
        <taxon>Pseudomonadati</taxon>
        <taxon>Pseudomonadota</taxon>
        <taxon>Betaproteobacteria</taxon>
        <taxon>Burkholderiales</taxon>
        <taxon>Burkholderiaceae</taxon>
        <taxon>Paraburkholderia</taxon>
    </lineage>
</organism>
<protein>
    <submittedName>
        <fullName evidence="6">Transcriptional regulator, LysR family</fullName>
    </submittedName>
</protein>
<keyword evidence="3" id="KW-0238">DNA-binding</keyword>
<dbReference type="Pfam" id="PF03466">
    <property type="entry name" value="LysR_substrate"/>
    <property type="match status" value="1"/>
</dbReference>
<dbReference type="PRINTS" id="PR00039">
    <property type="entry name" value="HTHLYSR"/>
</dbReference>
<dbReference type="CDD" id="cd05466">
    <property type="entry name" value="PBP2_LTTR_substrate"/>
    <property type="match status" value="1"/>
</dbReference>
<evidence type="ECO:0000256" key="3">
    <source>
        <dbReference type="ARBA" id="ARBA00023125"/>
    </source>
</evidence>
<proteinExistence type="inferred from homology"/>
<dbReference type="Pfam" id="PF00126">
    <property type="entry name" value="HTH_1"/>
    <property type="match status" value="1"/>
</dbReference>
<dbReference type="Proteomes" id="UP000019146">
    <property type="component" value="Plasmid unnamed"/>
</dbReference>
<dbReference type="FunFam" id="1.10.10.10:FF:000001">
    <property type="entry name" value="LysR family transcriptional regulator"/>
    <property type="match status" value="1"/>
</dbReference>
<dbReference type="InterPro" id="IPR000847">
    <property type="entry name" value="LysR_HTH_N"/>
</dbReference>
<keyword evidence="6" id="KW-0614">Plasmid</keyword>
<evidence type="ECO:0000256" key="2">
    <source>
        <dbReference type="ARBA" id="ARBA00023015"/>
    </source>
</evidence>
<reference evidence="6 7" key="1">
    <citation type="journal article" date="2014" name="Genome Announc.">
        <title>Draft Genome Sequence of the Haloacid-Degrading Burkholderia caribensis Strain MBA4.</title>
        <authorList>
            <person name="Pan Y."/>
            <person name="Kong K.F."/>
            <person name="Tsang J.S."/>
        </authorList>
    </citation>
    <scope>NUCLEOTIDE SEQUENCE [LARGE SCALE GENOMIC DNA]</scope>
    <source>
        <strain evidence="6 7">MBA4</strain>
        <plasmid evidence="7">Plasmid</plasmid>
    </source>
</reference>
<dbReference type="InterPro" id="IPR005119">
    <property type="entry name" value="LysR_subst-bd"/>
</dbReference>
<accession>A0A0P0RLU6</accession>